<feature type="transmembrane region" description="Helical" evidence="1">
    <location>
        <begin position="539"/>
        <end position="560"/>
    </location>
</feature>
<feature type="transmembrane region" description="Helical" evidence="1">
    <location>
        <begin position="121"/>
        <end position="140"/>
    </location>
</feature>
<proteinExistence type="predicted"/>
<keyword evidence="1" id="KW-0472">Membrane</keyword>
<keyword evidence="4" id="KW-1185">Reference proteome</keyword>
<keyword evidence="1" id="KW-0812">Transmembrane</keyword>
<gene>
    <name evidence="3" type="ORF">MVEN_01876200</name>
</gene>
<accession>A0A8H7CKT1</accession>
<keyword evidence="1" id="KW-1133">Transmembrane helix</keyword>
<dbReference type="OrthoDB" id="3221808at2759"/>
<feature type="domain" description="DUF6535" evidence="2">
    <location>
        <begin position="27"/>
        <end position="203"/>
    </location>
</feature>
<feature type="transmembrane region" description="Helical" evidence="1">
    <location>
        <begin position="211"/>
        <end position="235"/>
    </location>
</feature>
<evidence type="ECO:0000313" key="4">
    <source>
        <dbReference type="Proteomes" id="UP000620124"/>
    </source>
</evidence>
<evidence type="ECO:0000313" key="3">
    <source>
        <dbReference type="EMBL" id="KAF7341394.1"/>
    </source>
</evidence>
<dbReference type="InterPro" id="IPR045338">
    <property type="entry name" value="DUF6535"/>
</dbReference>
<evidence type="ECO:0000259" key="2">
    <source>
        <dbReference type="Pfam" id="PF20153"/>
    </source>
</evidence>
<feature type="transmembrane region" description="Helical" evidence="1">
    <location>
        <begin position="182"/>
        <end position="205"/>
    </location>
</feature>
<evidence type="ECO:0000256" key="1">
    <source>
        <dbReference type="SAM" id="Phobius"/>
    </source>
</evidence>
<feature type="transmembrane region" description="Helical" evidence="1">
    <location>
        <begin position="49"/>
        <end position="67"/>
    </location>
</feature>
<protein>
    <recommendedName>
        <fullName evidence="2">DUF6535 domain-containing protein</fullName>
    </recommendedName>
</protein>
<dbReference type="EMBL" id="JACAZI010000018">
    <property type="protein sequence ID" value="KAF7341394.1"/>
    <property type="molecule type" value="Genomic_DNA"/>
</dbReference>
<reference evidence="3" key="1">
    <citation type="submission" date="2020-05" db="EMBL/GenBank/DDBJ databases">
        <title>Mycena genomes resolve the evolution of fungal bioluminescence.</title>
        <authorList>
            <person name="Tsai I.J."/>
        </authorList>
    </citation>
    <scope>NUCLEOTIDE SEQUENCE</scope>
    <source>
        <strain evidence="3">CCC161011</strain>
    </source>
</reference>
<comment type="caution">
    <text evidence="3">The sequence shown here is derived from an EMBL/GenBank/DDBJ whole genome shotgun (WGS) entry which is preliminary data.</text>
</comment>
<dbReference type="Pfam" id="PF20153">
    <property type="entry name" value="DUF6535"/>
    <property type="match status" value="1"/>
</dbReference>
<sequence length="573" mass="63755">MPREGKDRVYERASTASSDEAAAAKLWAVYVAEAQKYDKPLVEGWKSDMDGLLIFAGLFSAILTAFLSESYKSLNSDTGDQIVQLLAQISQQLAAPANQSSLQSTPSVVFRPSASSIVCNALWFISLGFSLACALIATLVQQWAREFLHKTDMRSAPIIRARIFSYLYYGLKRFQMHTVVHIIPLLLHTSLFFFFSGLVAFLIPVHIVMTVIAGAILFIVTVVYGIFTLAPIWYLDCPYRTPLSGAFWRGIRTSAGVWDRLRNLATRAAKDLETSPLRTTGNSGPTNDNTMGKAMVRTAIETRAERDQQTLVWTLKSLSDDIELEPFVEAIPDLLWGPVYRRHTYQDNILRLAHHPDAQLHRRIVTLLGSCEGGLLSVYHGEHRRIACYKALWAIGSLAELTYPSARWTFQVDVVLKSVASDAGTSPIDFTCIYPQFRLANSDPSAPYALSASAMMQWSTFAPCQTLSTSSHRAHLRRAGTRSQRTRRCILCSCFSEHSVVSSSATSASVLVRATRFFLFGLLFLFLRTWVFLARLGNASWWLLIAQGSFATVVSSRIFAPTGTRYLSLVPAT</sequence>
<name>A0A8H7CKT1_9AGAR</name>
<organism evidence="3 4">
    <name type="scientific">Mycena venus</name>
    <dbReference type="NCBI Taxonomy" id="2733690"/>
    <lineage>
        <taxon>Eukaryota</taxon>
        <taxon>Fungi</taxon>
        <taxon>Dikarya</taxon>
        <taxon>Basidiomycota</taxon>
        <taxon>Agaricomycotina</taxon>
        <taxon>Agaricomycetes</taxon>
        <taxon>Agaricomycetidae</taxon>
        <taxon>Agaricales</taxon>
        <taxon>Marasmiineae</taxon>
        <taxon>Mycenaceae</taxon>
        <taxon>Mycena</taxon>
    </lineage>
</organism>
<feature type="transmembrane region" description="Helical" evidence="1">
    <location>
        <begin position="517"/>
        <end position="533"/>
    </location>
</feature>
<dbReference type="AlphaFoldDB" id="A0A8H7CKT1"/>
<dbReference type="Proteomes" id="UP000620124">
    <property type="component" value="Unassembled WGS sequence"/>
</dbReference>